<reference evidence="1 2" key="1">
    <citation type="journal article" date="2016" name="DNA Res.">
        <title>Genome sequence of Aspergillus luchuensis NBRC 4314.</title>
        <authorList>
            <person name="Yamada O."/>
            <person name="Machida M."/>
            <person name="Hosoyama A."/>
            <person name="Goto M."/>
            <person name="Takahashi T."/>
            <person name="Futagami T."/>
            <person name="Yamagata Y."/>
            <person name="Takeuchi M."/>
            <person name="Kobayashi T."/>
            <person name="Koike H."/>
            <person name="Abe K."/>
            <person name="Asai K."/>
            <person name="Arita M."/>
            <person name="Fujita N."/>
            <person name="Fukuda K."/>
            <person name="Higa K."/>
            <person name="Horikawa H."/>
            <person name="Ishikawa T."/>
            <person name="Jinno K."/>
            <person name="Kato Y."/>
            <person name="Kirimura K."/>
            <person name="Mizutani O."/>
            <person name="Nakasone K."/>
            <person name="Sano M."/>
            <person name="Shiraishi Y."/>
            <person name="Tsukahara M."/>
            <person name="Gomi K."/>
        </authorList>
    </citation>
    <scope>NUCLEOTIDE SEQUENCE [LARGE SCALE GENOMIC DNA]</scope>
    <source>
        <strain evidence="1 2">RIB 2604</strain>
    </source>
</reference>
<reference evidence="2" key="2">
    <citation type="submission" date="2016-02" db="EMBL/GenBank/DDBJ databases">
        <title>Genome sequencing of Aspergillus luchuensis NBRC 4314.</title>
        <authorList>
            <person name="Yamada O."/>
        </authorList>
    </citation>
    <scope>NUCLEOTIDE SEQUENCE [LARGE SCALE GENOMIC DNA]</scope>
    <source>
        <strain evidence="2">RIB 2604</strain>
    </source>
</reference>
<sequence>MAQALSDVGWSLAFGLLNSRYWPYLPGIRGKPFTYWDVCFDHCVLFLFGRHFAKLAVCKLYRSSRDPEDIAGSQRLANSFTLYE</sequence>
<evidence type="ECO:0000313" key="2">
    <source>
        <dbReference type="Proteomes" id="UP000075230"/>
    </source>
</evidence>
<evidence type="ECO:0000313" key="1">
    <source>
        <dbReference type="EMBL" id="GAT23974.1"/>
    </source>
</evidence>
<organism evidence="1 2">
    <name type="scientific">Aspergillus kawachii</name>
    <name type="common">White koji mold</name>
    <name type="synonym">Aspergillus awamori var. kawachi</name>
    <dbReference type="NCBI Taxonomy" id="1069201"/>
    <lineage>
        <taxon>Eukaryota</taxon>
        <taxon>Fungi</taxon>
        <taxon>Dikarya</taxon>
        <taxon>Ascomycota</taxon>
        <taxon>Pezizomycotina</taxon>
        <taxon>Eurotiomycetes</taxon>
        <taxon>Eurotiomycetidae</taxon>
        <taxon>Eurotiales</taxon>
        <taxon>Aspergillaceae</taxon>
        <taxon>Aspergillus</taxon>
        <taxon>Aspergillus subgen. Circumdati</taxon>
    </lineage>
</organism>
<dbReference type="EMBL" id="BCWF01000017">
    <property type="protein sequence ID" value="GAT23974.1"/>
    <property type="molecule type" value="Genomic_DNA"/>
</dbReference>
<comment type="caution">
    <text evidence="1">The sequence shown here is derived from an EMBL/GenBank/DDBJ whole genome shotgun (WGS) entry which is preliminary data.</text>
</comment>
<name>A0A146FCN9_ASPKA</name>
<gene>
    <name evidence="1" type="ORF">RIB2604_01711170</name>
</gene>
<accession>A0A146FCN9</accession>
<proteinExistence type="predicted"/>
<protein>
    <submittedName>
        <fullName evidence="1">MFS monosaccharide transporter</fullName>
    </submittedName>
</protein>
<dbReference type="AlphaFoldDB" id="A0A146FCN9"/>
<dbReference type="Proteomes" id="UP000075230">
    <property type="component" value="Unassembled WGS sequence"/>
</dbReference>